<accession>A0ABR8PNA1</accession>
<evidence type="ECO:0000313" key="3">
    <source>
        <dbReference type="Proteomes" id="UP000659496"/>
    </source>
</evidence>
<name>A0ABR8PNA1_9BACL</name>
<gene>
    <name evidence="2" type="ORF">H9659_15105</name>
</gene>
<organism evidence="2 3">
    <name type="scientific">Sporosarcina gallistercoris</name>
    <dbReference type="NCBI Taxonomy" id="2762245"/>
    <lineage>
        <taxon>Bacteria</taxon>
        <taxon>Bacillati</taxon>
        <taxon>Bacillota</taxon>
        <taxon>Bacilli</taxon>
        <taxon>Bacillales</taxon>
        <taxon>Caryophanaceae</taxon>
        <taxon>Sporosarcina</taxon>
    </lineage>
</organism>
<evidence type="ECO:0008006" key="4">
    <source>
        <dbReference type="Google" id="ProtNLM"/>
    </source>
</evidence>
<keyword evidence="1" id="KW-0472">Membrane</keyword>
<proteinExistence type="predicted"/>
<evidence type="ECO:0000256" key="1">
    <source>
        <dbReference type="SAM" id="Phobius"/>
    </source>
</evidence>
<dbReference type="Proteomes" id="UP000659496">
    <property type="component" value="Unassembled WGS sequence"/>
</dbReference>
<keyword evidence="1" id="KW-0812">Transmembrane</keyword>
<sequence length="61" mass="6676">MNKSRPSVLVFVLLLTIAYAVSGIVLGLGSWIVKTLGLAAVIGYGVLLYIVWKNKEKRKKS</sequence>
<reference evidence="2 3" key="1">
    <citation type="submission" date="2020-08" db="EMBL/GenBank/DDBJ databases">
        <title>A Genomic Blueprint of the Chicken Gut Microbiome.</title>
        <authorList>
            <person name="Gilroy R."/>
            <person name="Ravi A."/>
            <person name="Getino M."/>
            <person name="Pursley I."/>
            <person name="Horton D.L."/>
            <person name="Alikhan N.-F."/>
            <person name="Baker D."/>
            <person name="Gharbi K."/>
            <person name="Hall N."/>
            <person name="Watson M."/>
            <person name="Adriaenssens E.M."/>
            <person name="Foster-Nyarko E."/>
            <person name="Jarju S."/>
            <person name="Secka A."/>
            <person name="Antonio M."/>
            <person name="Oren A."/>
            <person name="Chaudhuri R."/>
            <person name="La Ragione R.M."/>
            <person name="Hildebrand F."/>
            <person name="Pallen M.J."/>
        </authorList>
    </citation>
    <scope>NUCLEOTIDE SEQUENCE [LARGE SCALE GENOMIC DNA]</scope>
    <source>
        <strain evidence="2 3">Sa3CUA8</strain>
    </source>
</reference>
<feature type="transmembrane region" description="Helical" evidence="1">
    <location>
        <begin position="30"/>
        <end position="52"/>
    </location>
</feature>
<dbReference type="EMBL" id="JACSQY010000017">
    <property type="protein sequence ID" value="MBD7909664.1"/>
    <property type="molecule type" value="Genomic_DNA"/>
</dbReference>
<protein>
    <recommendedName>
        <fullName evidence="4">DUF5325 family protein</fullName>
    </recommendedName>
</protein>
<evidence type="ECO:0000313" key="2">
    <source>
        <dbReference type="EMBL" id="MBD7909664.1"/>
    </source>
</evidence>
<dbReference type="RefSeq" id="WP_191692116.1">
    <property type="nucleotide sequence ID" value="NZ_JACSQY010000017.1"/>
</dbReference>
<keyword evidence="1" id="KW-1133">Transmembrane helix</keyword>
<comment type="caution">
    <text evidence="2">The sequence shown here is derived from an EMBL/GenBank/DDBJ whole genome shotgun (WGS) entry which is preliminary data.</text>
</comment>
<keyword evidence="3" id="KW-1185">Reference proteome</keyword>